<name>A0A0R3QJA8_9BILA</name>
<dbReference type="AlphaFoldDB" id="A0A0R3QJA8"/>
<dbReference type="Proteomes" id="UP000280834">
    <property type="component" value="Unassembled WGS sequence"/>
</dbReference>
<keyword evidence="2" id="KW-1185">Reference proteome</keyword>
<accession>A0A0R3QJA8</accession>
<reference evidence="1 2" key="2">
    <citation type="submission" date="2018-11" db="EMBL/GenBank/DDBJ databases">
        <authorList>
            <consortium name="Pathogen Informatics"/>
        </authorList>
    </citation>
    <scope>NUCLEOTIDE SEQUENCE [LARGE SCALE GENOMIC DNA]</scope>
</reference>
<sequence length="153" mass="16845">MALHQRLHEPDVAGTARDDAQRIVQMPEVQLGHDAVAVLLDEELARSGHEFLLDQRELTLGEVETLGAIRVVGLGVRKEDLGGRLLHDGSRDARAQNMVRALCEGHDVRVLLAPRLQAVLCEARECGVVQQLGELVHPAHQRPAIDHAVDEME</sequence>
<evidence type="ECO:0000313" key="1">
    <source>
        <dbReference type="EMBL" id="VDO18427.1"/>
    </source>
</evidence>
<protein>
    <submittedName>
        <fullName evidence="3">NAD-specific glutamate dehydrogenase</fullName>
    </submittedName>
</protein>
<evidence type="ECO:0000313" key="2">
    <source>
        <dbReference type="Proteomes" id="UP000280834"/>
    </source>
</evidence>
<gene>
    <name evidence="1" type="ORF">BTMF_LOCUS5740</name>
</gene>
<dbReference type="EMBL" id="UZAG01006426">
    <property type="protein sequence ID" value="VDO18427.1"/>
    <property type="molecule type" value="Genomic_DNA"/>
</dbReference>
<proteinExistence type="predicted"/>
<dbReference type="WBParaSite" id="BTMF_0000651101-mRNA-1">
    <property type="protein sequence ID" value="BTMF_0000651101-mRNA-1"/>
    <property type="gene ID" value="BTMF_0000651101"/>
</dbReference>
<reference evidence="3" key="1">
    <citation type="submission" date="2017-02" db="UniProtKB">
        <authorList>
            <consortium name="WormBaseParasite"/>
        </authorList>
    </citation>
    <scope>IDENTIFICATION</scope>
</reference>
<organism evidence="3">
    <name type="scientific">Brugia timori</name>
    <dbReference type="NCBI Taxonomy" id="42155"/>
    <lineage>
        <taxon>Eukaryota</taxon>
        <taxon>Metazoa</taxon>
        <taxon>Ecdysozoa</taxon>
        <taxon>Nematoda</taxon>
        <taxon>Chromadorea</taxon>
        <taxon>Rhabditida</taxon>
        <taxon>Spirurina</taxon>
        <taxon>Spiruromorpha</taxon>
        <taxon>Filarioidea</taxon>
        <taxon>Onchocercidae</taxon>
        <taxon>Brugia</taxon>
    </lineage>
</organism>
<evidence type="ECO:0000313" key="3">
    <source>
        <dbReference type="WBParaSite" id="BTMF_0000651101-mRNA-1"/>
    </source>
</evidence>